<proteinExistence type="predicted"/>
<sequence length="160" mass="16938">MSAFTKSSQHHGWLALLAFTGVVAFVLQEQWAVPEVQPVSATGFSAERARPILVDLVACGAKYVGFKGNELCAVEALRKEISRTLSEEAYGSGVSIDQQAASGHYYLDFIGGLTIVYRNLTNLLVKVPGTSPSKDSCTLLISSHFDSALGSPAASDANAT</sequence>
<dbReference type="Gene3D" id="3.40.630.10">
    <property type="entry name" value="Zn peptidases"/>
    <property type="match status" value="1"/>
</dbReference>
<keyword evidence="3" id="KW-1185">Reference proteome</keyword>
<dbReference type="EMBL" id="CAXAMM010005611">
    <property type="protein sequence ID" value="CAK9007964.1"/>
    <property type="molecule type" value="Genomic_DNA"/>
</dbReference>
<keyword evidence="1" id="KW-0732">Signal</keyword>
<evidence type="ECO:0000256" key="1">
    <source>
        <dbReference type="SAM" id="SignalP"/>
    </source>
</evidence>
<dbReference type="SUPFAM" id="SSF53187">
    <property type="entry name" value="Zn-dependent exopeptidases"/>
    <property type="match status" value="1"/>
</dbReference>
<gene>
    <name evidence="2" type="ORF">SCF082_LOCUS9658</name>
</gene>
<feature type="signal peptide" evidence="1">
    <location>
        <begin position="1"/>
        <end position="24"/>
    </location>
</feature>
<dbReference type="Proteomes" id="UP001642464">
    <property type="component" value="Unassembled WGS sequence"/>
</dbReference>
<evidence type="ECO:0000313" key="2">
    <source>
        <dbReference type="EMBL" id="CAK9007964.1"/>
    </source>
</evidence>
<protein>
    <submittedName>
        <fullName evidence="2">Endoplasmic reticulum metallopeptidase 1 (Felix-ina)</fullName>
    </submittedName>
</protein>
<evidence type="ECO:0000313" key="3">
    <source>
        <dbReference type="Proteomes" id="UP001642464"/>
    </source>
</evidence>
<feature type="chain" id="PRO_5045392372" evidence="1">
    <location>
        <begin position="25"/>
        <end position="160"/>
    </location>
</feature>
<name>A0ABP0J0U1_9DINO</name>
<comment type="caution">
    <text evidence="2">The sequence shown here is derived from an EMBL/GenBank/DDBJ whole genome shotgun (WGS) entry which is preliminary data.</text>
</comment>
<organism evidence="2 3">
    <name type="scientific">Durusdinium trenchii</name>
    <dbReference type="NCBI Taxonomy" id="1381693"/>
    <lineage>
        <taxon>Eukaryota</taxon>
        <taxon>Sar</taxon>
        <taxon>Alveolata</taxon>
        <taxon>Dinophyceae</taxon>
        <taxon>Suessiales</taxon>
        <taxon>Symbiodiniaceae</taxon>
        <taxon>Durusdinium</taxon>
    </lineage>
</organism>
<accession>A0ABP0J0U1</accession>
<reference evidence="2 3" key="1">
    <citation type="submission" date="2024-02" db="EMBL/GenBank/DDBJ databases">
        <authorList>
            <person name="Chen Y."/>
            <person name="Shah S."/>
            <person name="Dougan E. K."/>
            <person name="Thang M."/>
            <person name="Chan C."/>
        </authorList>
    </citation>
    <scope>NUCLEOTIDE SEQUENCE [LARGE SCALE GENOMIC DNA]</scope>
</reference>